<dbReference type="InterPro" id="IPR036915">
    <property type="entry name" value="Cyclin-like_sf"/>
</dbReference>
<dbReference type="GO" id="GO:0070897">
    <property type="term" value="P:transcription preinitiation complex assembly"/>
    <property type="evidence" value="ECO:0007669"/>
    <property type="project" value="InterPro"/>
</dbReference>
<dbReference type="AlphaFoldDB" id="A0A830EYV7"/>
<dbReference type="InterPro" id="IPR000812">
    <property type="entry name" value="TFIIB"/>
</dbReference>
<organism evidence="4 5">
    <name type="scientific">Halarchaeum grantii</name>
    <dbReference type="NCBI Taxonomy" id="1193105"/>
    <lineage>
        <taxon>Archaea</taxon>
        <taxon>Methanobacteriati</taxon>
        <taxon>Methanobacteriota</taxon>
        <taxon>Stenosarchaea group</taxon>
        <taxon>Halobacteria</taxon>
        <taxon>Halobacteriales</taxon>
        <taxon>Halobacteriaceae</taxon>
    </lineage>
</organism>
<evidence type="ECO:0000256" key="1">
    <source>
        <dbReference type="ARBA" id="ARBA00023015"/>
    </source>
</evidence>
<dbReference type="Proteomes" id="UP000628840">
    <property type="component" value="Unassembled WGS sequence"/>
</dbReference>
<gene>
    <name evidence="4" type="ORF">GCM10009037_03970</name>
</gene>
<keyword evidence="2" id="KW-0804">Transcription</keyword>
<dbReference type="Pfam" id="PF00382">
    <property type="entry name" value="TFIIB"/>
    <property type="match status" value="1"/>
</dbReference>
<accession>A0A830EYV7</accession>
<reference evidence="4 5" key="1">
    <citation type="journal article" date="2019" name="Int. J. Syst. Evol. Microbiol.">
        <title>The Global Catalogue of Microorganisms (GCM) 10K type strain sequencing project: providing services to taxonomists for standard genome sequencing and annotation.</title>
        <authorList>
            <consortium name="The Broad Institute Genomics Platform"/>
            <consortium name="The Broad Institute Genome Sequencing Center for Infectious Disease"/>
            <person name="Wu L."/>
            <person name="Ma J."/>
        </authorList>
    </citation>
    <scope>NUCLEOTIDE SEQUENCE [LARGE SCALE GENOMIC DNA]</scope>
    <source>
        <strain evidence="4 5">JCM 19585</strain>
    </source>
</reference>
<keyword evidence="1" id="KW-0805">Transcription regulation</keyword>
<dbReference type="EMBL" id="BMPF01000001">
    <property type="protein sequence ID" value="GGL23609.1"/>
    <property type="molecule type" value="Genomic_DNA"/>
</dbReference>
<dbReference type="InterPro" id="IPR001849">
    <property type="entry name" value="PH_domain"/>
</dbReference>
<dbReference type="Gene3D" id="1.10.472.10">
    <property type="entry name" value="Cyclin-like"/>
    <property type="match status" value="1"/>
</dbReference>
<dbReference type="PROSITE" id="PS50003">
    <property type="entry name" value="PH_DOMAIN"/>
    <property type="match status" value="1"/>
</dbReference>
<keyword evidence="5" id="KW-1185">Reference proteome</keyword>
<feature type="domain" description="PH" evidence="3">
    <location>
        <begin position="1"/>
        <end position="22"/>
    </location>
</feature>
<protein>
    <submittedName>
        <fullName evidence="4">Cyclin</fullName>
    </submittedName>
</protein>
<dbReference type="InterPro" id="IPR013150">
    <property type="entry name" value="TFIIB_cyclin"/>
</dbReference>
<dbReference type="OrthoDB" id="291244at2157"/>
<evidence type="ECO:0000313" key="5">
    <source>
        <dbReference type="Proteomes" id="UP000628840"/>
    </source>
</evidence>
<evidence type="ECO:0000313" key="4">
    <source>
        <dbReference type="EMBL" id="GGL23609.1"/>
    </source>
</evidence>
<dbReference type="RefSeq" id="WP_188877823.1">
    <property type="nucleotide sequence ID" value="NZ_BMPF01000001.1"/>
</dbReference>
<evidence type="ECO:0000256" key="2">
    <source>
        <dbReference type="ARBA" id="ARBA00023163"/>
    </source>
</evidence>
<proteinExistence type="predicted"/>
<name>A0A830EYV7_9EURY</name>
<sequence>MYRAGDAREEEEWLGELERVSDRLDLDAEARSTARDLFLSTRPDEDRSKRAALAASLYAASLVAGDQRSQTAVADAADVSRLTIQGRWKDLLEEAGLDPPGW</sequence>
<dbReference type="PRINTS" id="PR00685">
    <property type="entry name" value="TIFACTORIIB"/>
</dbReference>
<evidence type="ECO:0000259" key="3">
    <source>
        <dbReference type="PROSITE" id="PS50003"/>
    </source>
</evidence>
<dbReference type="GO" id="GO:0017025">
    <property type="term" value="F:TBP-class protein binding"/>
    <property type="evidence" value="ECO:0007669"/>
    <property type="project" value="InterPro"/>
</dbReference>
<dbReference type="SUPFAM" id="SSF47954">
    <property type="entry name" value="Cyclin-like"/>
    <property type="match status" value="1"/>
</dbReference>
<comment type="caution">
    <text evidence="4">The sequence shown here is derived from an EMBL/GenBank/DDBJ whole genome shotgun (WGS) entry which is preliminary data.</text>
</comment>